<dbReference type="KEGG" id="dva:DAD186_08370"/>
<accession>A0A1B0ZHJ6</accession>
<feature type="transmembrane region" description="Helical" evidence="1">
    <location>
        <begin position="7"/>
        <end position="29"/>
    </location>
</feature>
<gene>
    <name evidence="2" type="ORF">DAD186_08370</name>
</gene>
<name>A0A1B0ZHJ6_9MICO</name>
<sequence>MQPRIKAYVPISCIGILTLVHGATLAYLLRAGRAHETPGKPEVNVQVLSLNCTRHPQCTLVPRTNIHVKGGRSWPRRSRTHMIRLTA</sequence>
<reference evidence="2 3" key="1">
    <citation type="submission" date="2015-06" db="EMBL/GenBank/DDBJ databases">
        <title>Investigation of pathophysiology for high-risk pregnancy and development of treatment modality based on it.</title>
        <authorList>
            <person name="Kim B.-C."/>
            <person name="Lim S."/>
        </authorList>
    </citation>
    <scope>NUCLEOTIDE SEQUENCE [LARGE SCALE GENOMIC DNA]</scope>
    <source>
        <strain evidence="2 3">AD1-86</strain>
    </source>
</reference>
<proteinExistence type="predicted"/>
<evidence type="ECO:0000313" key="3">
    <source>
        <dbReference type="Proteomes" id="UP000092596"/>
    </source>
</evidence>
<dbReference type="Proteomes" id="UP000092596">
    <property type="component" value="Chromosome"/>
</dbReference>
<dbReference type="EMBL" id="CP012117">
    <property type="protein sequence ID" value="ANP27387.1"/>
    <property type="molecule type" value="Genomic_DNA"/>
</dbReference>
<dbReference type="AlphaFoldDB" id="A0A1B0ZHJ6"/>
<evidence type="ECO:0000313" key="2">
    <source>
        <dbReference type="EMBL" id="ANP27387.1"/>
    </source>
</evidence>
<keyword evidence="1" id="KW-1133">Transmembrane helix</keyword>
<protein>
    <submittedName>
        <fullName evidence="2">Uncharacterized protein</fullName>
    </submittedName>
</protein>
<organism evidence="2 3">
    <name type="scientific">Dermabacter vaginalis</name>
    <dbReference type="NCBI Taxonomy" id="1630135"/>
    <lineage>
        <taxon>Bacteria</taxon>
        <taxon>Bacillati</taxon>
        <taxon>Actinomycetota</taxon>
        <taxon>Actinomycetes</taxon>
        <taxon>Micrococcales</taxon>
        <taxon>Dermabacteraceae</taxon>
        <taxon>Dermabacter</taxon>
    </lineage>
</organism>
<dbReference type="STRING" id="1630135.DAD186_08370"/>
<keyword evidence="1" id="KW-0472">Membrane</keyword>
<keyword evidence="1" id="KW-0812">Transmembrane</keyword>
<evidence type="ECO:0000256" key="1">
    <source>
        <dbReference type="SAM" id="Phobius"/>
    </source>
</evidence>